<dbReference type="InterPro" id="IPR013187">
    <property type="entry name" value="F-box-assoc_dom_typ3"/>
</dbReference>
<dbReference type="PANTHER" id="PTHR31111:SF94">
    <property type="entry name" value="E3 UBIQUITIN-PROTEIN LIGASE SGIP1"/>
    <property type="match status" value="1"/>
</dbReference>
<dbReference type="Gramene" id="ESQ48032">
    <property type="protein sequence ID" value="ESQ48032"/>
    <property type="gene ID" value="EUTSA_v10020859mg"/>
</dbReference>
<dbReference type="AlphaFoldDB" id="V4LZV4"/>
<dbReference type="SUPFAM" id="SSF81383">
    <property type="entry name" value="F-box domain"/>
    <property type="match status" value="1"/>
</dbReference>
<dbReference type="EMBL" id="KI517408">
    <property type="protein sequence ID" value="ESQ48032.1"/>
    <property type="molecule type" value="Genomic_DNA"/>
</dbReference>
<dbReference type="InterPro" id="IPR036047">
    <property type="entry name" value="F-box-like_dom_sf"/>
</dbReference>
<dbReference type="Proteomes" id="UP000030689">
    <property type="component" value="Unassembled WGS sequence"/>
</dbReference>
<evidence type="ECO:0000259" key="1">
    <source>
        <dbReference type="Pfam" id="PF08268"/>
    </source>
</evidence>
<sequence>METIPRRSNTESCTSTKRIKNLDRIPNDLVIEILSRSPAKSVTRWLCLSKSWAFTLRSRSFTDLFLTRSSSRPRILFTFHKNQDFVFYSAPEIQNQDENSILAAANHRMVLPVDCSGVCGGLVCLTYLKVVSASTKNTMTVICNATTGQSLSLPKVKTRRIGVKTFFGYDPIGNQFKVLSMTSVKKESCVEHQILTLGTKKLSWKMIDCSIPHYPIRSGGICINGCVYYHALVNEAHHDMKDQASPSVPGIVCFDVRSERFSFINKAEDMEVSQFQHPHLVDYKGKLSALSSDGYGYFTGERINLELWVLQDAEQHQWSKHVYIVPTLLKNMVAGALLCFVGVTETDEIMLSYHSKTEPFYVLCYNIVHNTVRRVQIQGAEAISYLTRLRINLHHVENLNIM</sequence>
<protein>
    <recommendedName>
        <fullName evidence="1">F-box associated beta-propeller type 3 domain-containing protein</fullName>
    </recommendedName>
</protein>
<proteinExistence type="predicted"/>
<dbReference type="OrthoDB" id="5314306at2759"/>
<reference evidence="2 3" key="1">
    <citation type="journal article" date="2013" name="Front. Plant Sci.">
        <title>The Reference Genome of the Halophytic Plant Eutrema salsugineum.</title>
        <authorList>
            <person name="Yang R."/>
            <person name="Jarvis D.E."/>
            <person name="Chen H."/>
            <person name="Beilstein M.A."/>
            <person name="Grimwood J."/>
            <person name="Jenkins J."/>
            <person name="Shu S."/>
            <person name="Prochnik S."/>
            <person name="Xin M."/>
            <person name="Ma C."/>
            <person name="Schmutz J."/>
            <person name="Wing R.A."/>
            <person name="Mitchell-Olds T."/>
            <person name="Schumaker K.S."/>
            <person name="Wang X."/>
        </authorList>
    </citation>
    <scope>NUCLEOTIDE SEQUENCE [LARGE SCALE GENOMIC DNA]</scope>
</reference>
<name>V4LZV4_EUTSA</name>
<dbReference type="OMA" id="QAPAMVC"/>
<dbReference type="NCBIfam" id="TIGR01640">
    <property type="entry name" value="F_box_assoc_1"/>
    <property type="match status" value="1"/>
</dbReference>
<dbReference type="InterPro" id="IPR017451">
    <property type="entry name" value="F-box-assoc_interact_dom"/>
</dbReference>
<keyword evidence="3" id="KW-1185">Reference proteome</keyword>
<gene>
    <name evidence="2" type="ORF">EUTSA_v10020859mg</name>
</gene>
<dbReference type="Pfam" id="PF08268">
    <property type="entry name" value="FBA_3"/>
    <property type="match status" value="1"/>
</dbReference>
<dbReference type="KEGG" id="eus:EUTSA_v10020859mg"/>
<evidence type="ECO:0000313" key="3">
    <source>
        <dbReference type="Proteomes" id="UP000030689"/>
    </source>
</evidence>
<evidence type="ECO:0000313" key="2">
    <source>
        <dbReference type="EMBL" id="ESQ48032.1"/>
    </source>
</evidence>
<dbReference type="PANTHER" id="PTHR31111">
    <property type="entry name" value="BNAA05G37150D PROTEIN-RELATED"/>
    <property type="match status" value="1"/>
</dbReference>
<feature type="domain" description="F-box associated beta-propeller type 3" evidence="1">
    <location>
        <begin position="74"/>
        <end position="382"/>
    </location>
</feature>
<accession>V4LZV4</accession>
<organism evidence="2 3">
    <name type="scientific">Eutrema salsugineum</name>
    <name type="common">Saltwater cress</name>
    <name type="synonym">Sisymbrium salsugineum</name>
    <dbReference type="NCBI Taxonomy" id="72664"/>
    <lineage>
        <taxon>Eukaryota</taxon>
        <taxon>Viridiplantae</taxon>
        <taxon>Streptophyta</taxon>
        <taxon>Embryophyta</taxon>
        <taxon>Tracheophyta</taxon>
        <taxon>Spermatophyta</taxon>
        <taxon>Magnoliopsida</taxon>
        <taxon>eudicotyledons</taxon>
        <taxon>Gunneridae</taxon>
        <taxon>Pentapetalae</taxon>
        <taxon>rosids</taxon>
        <taxon>malvids</taxon>
        <taxon>Brassicales</taxon>
        <taxon>Brassicaceae</taxon>
        <taxon>Eutremeae</taxon>
        <taxon>Eutrema</taxon>
    </lineage>
</organism>